<dbReference type="InterPro" id="IPR011010">
    <property type="entry name" value="DNA_brk_join_enz"/>
</dbReference>
<dbReference type="Gene3D" id="1.10.443.10">
    <property type="entry name" value="Intergrase catalytic core"/>
    <property type="match status" value="1"/>
</dbReference>
<evidence type="ECO:0000313" key="5">
    <source>
        <dbReference type="Proteomes" id="UP000815677"/>
    </source>
</evidence>
<feature type="region of interest" description="Disordered" evidence="3">
    <location>
        <begin position="1"/>
        <end position="65"/>
    </location>
</feature>
<dbReference type="EMBL" id="DF838719">
    <property type="protein sequence ID" value="GAT43217.1"/>
    <property type="molecule type" value="Genomic_DNA"/>
</dbReference>
<keyword evidence="1" id="KW-0238">DNA-binding</keyword>
<gene>
    <name evidence="4" type="ORF">MCHLO_00906</name>
</gene>
<evidence type="ECO:0000256" key="2">
    <source>
        <dbReference type="ARBA" id="ARBA00023172"/>
    </source>
</evidence>
<evidence type="ECO:0000313" key="4">
    <source>
        <dbReference type="EMBL" id="GAT43217.1"/>
    </source>
</evidence>
<dbReference type="SUPFAM" id="SSF47823">
    <property type="entry name" value="lambda integrase-like, N-terminal domain"/>
    <property type="match status" value="1"/>
</dbReference>
<name>A0ABQ0KWE5_MYCCL</name>
<keyword evidence="2" id="KW-0233">DNA recombination</keyword>
<dbReference type="PANTHER" id="PTHR34605">
    <property type="entry name" value="PHAGE_INTEGRASE DOMAIN-CONTAINING PROTEIN"/>
    <property type="match status" value="1"/>
</dbReference>
<organism evidence="4 5">
    <name type="scientific">Mycena chlorophos</name>
    <name type="common">Agaric fungus</name>
    <name type="synonym">Agaricus chlorophos</name>
    <dbReference type="NCBI Taxonomy" id="658473"/>
    <lineage>
        <taxon>Eukaryota</taxon>
        <taxon>Fungi</taxon>
        <taxon>Dikarya</taxon>
        <taxon>Basidiomycota</taxon>
        <taxon>Agaricomycotina</taxon>
        <taxon>Agaricomycetes</taxon>
        <taxon>Agaricomycetidae</taxon>
        <taxon>Agaricales</taxon>
        <taxon>Marasmiineae</taxon>
        <taxon>Mycenaceae</taxon>
        <taxon>Mycena</taxon>
    </lineage>
</organism>
<protein>
    <recommendedName>
        <fullName evidence="6">DNA breaking-rejoining enzyme</fullName>
    </recommendedName>
</protein>
<dbReference type="InterPro" id="IPR010998">
    <property type="entry name" value="Integrase_recombinase_N"/>
</dbReference>
<dbReference type="Gene3D" id="1.10.150.130">
    <property type="match status" value="1"/>
</dbReference>
<proteinExistence type="predicted"/>
<evidence type="ECO:0008006" key="6">
    <source>
        <dbReference type="Google" id="ProtNLM"/>
    </source>
</evidence>
<reference evidence="4" key="1">
    <citation type="submission" date="2014-09" db="EMBL/GenBank/DDBJ databases">
        <title>Genome sequence of the luminous mushroom Mycena chlorophos for searching fungal bioluminescence genes.</title>
        <authorList>
            <person name="Tanaka Y."/>
            <person name="Kasuga D."/>
            <person name="Oba Y."/>
            <person name="Hase S."/>
            <person name="Sato K."/>
            <person name="Oba Y."/>
            <person name="Sakakibara Y."/>
        </authorList>
    </citation>
    <scope>NUCLEOTIDE SEQUENCE</scope>
</reference>
<sequence length="504" mass="55327">MAFFAPATAAPRQNFFAPSSGPAPQPFFAPSPTDPSPGAPDPGYLASSSQHDASPSPPRFAATPAPIIPYPAAHTSLPQRDPFAISSTLPALDEQAMVSDVLVGSLIHAFPSDLKSRRPKLGNAHRPSPLRPQVAARMRLLAWQTPYGAGNIVAHKHLPPADMAKSRASILASLAPNSQSTYAAGLLRFTQYCDRSNISEHLRMPAQPFLLCCFIADSIGSHGLKSAKNWLNGVAFWHHINLAPWFGDEPCVKKVLRAVDKDNKFVRPPRGPITLEHLRCIRSNLDLSSPFGAATWALATACFWGCRRLGELTVPTKEGFDPIYHASRASLISRFHSAGHEVISVHLPWTKTTRNLGGSLILTSTDDDVCPVWAFDNHTRINHSPSSNTPLFAYRNASSWIPIVKPAFLVFISNLFREAKLEQVLGHSFRIGGSVHLLCTGVEPEIVMKIGGWSSTCFLIYWRKLEMVIPVALARAWDKQRAAFCLRHGIEDEVDAEIDFVRLH</sequence>
<dbReference type="Proteomes" id="UP000815677">
    <property type="component" value="Unassembled WGS sequence"/>
</dbReference>
<dbReference type="SUPFAM" id="SSF56349">
    <property type="entry name" value="DNA breaking-rejoining enzymes"/>
    <property type="match status" value="1"/>
</dbReference>
<evidence type="ECO:0000256" key="3">
    <source>
        <dbReference type="SAM" id="MobiDB-lite"/>
    </source>
</evidence>
<accession>A0ABQ0KWE5</accession>
<dbReference type="InterPro" id="IPR052925">
    <property type="entry name" value="Phage_Integrase-like_Recomb"/>
</dbReference>
<evidence type="ECO:0000256" key="1">
    <source>
        <dbReference type="ARBA" id="ARBA00023125"/>
    </source>
</evidence>
<keyword evidence="5" id="KW-1185">Reference proteome</keyword>
<dbReference type="InterPro" id="IPR013762">
    <property type="entry name" value="Integrase-like_cat_sf"/>
</dbReference>
<feature type="compositionally biased region" description="Pro residues" evidence="3">
    <location>
        <begin position="21"/>
        <end position="40"/>
    </location>
</feature>
<dbReference type="PANTHER" id="PTHR34605:SF4">
    <property type="entry name" value="DNA ADENINE METHYLTRANSFERASE"/>
    <property type="match status" value="1"/>
</dbReference>